<sequence length="99" mass="10556">MLPELQATAATGSRMHALHAYATIRMLIGDLDELGAKDCELAGRITHPAALVSENLFRSDASYRVLAELESTGHSMAQPAAEESEALQTLAGAHALKNR</sequence>
<reference evidence="1" key="1">
    <citation type="submission" date="2022-08" db="EMBL/GenBank/DDBJ databases">
        <title>Draft genome sequencing of Roseisolibacter agri AW1220.</title>
        <authorList>
            <person name="Tobiishi Y."/>
            <person name="Tonouchi A."/>
        </authorList>
    </citation>
    <scope>NUCLEOTIDE SEQUENCE</scope>
    <source>
        <strain evidence="1">AW1220</strain>
    </source>
</reference>
<evidence type="ECO:0000313" key="2">
    <source>
        <dbReference type="Proteomes" id="UP001161325"/>
    </source>
</evidence>
<proteinExistence type="predicted"/>
<comment type="caution">
    <text evidence="1">The sequence shown here is derived from an EMBL/GenBank/DDBJ whole genome shotgun (WGS) entry which is preliminary data.</text>
</comment>
<dbReference type="AlphaFoldDB" id="A0AA37Q363"/>
<evidence type="ECO:0000313" key="1">
    <source>
        <dbReference type="EMBL" id="GLC25539.1"/>
    </source>
</evidence>
<gene>
    <name evidence="1" type="ORF">rosag_20520</name>
</gene>
<protein>
    <submittedName>
        <fullName evidence="1">Uncharacterized protein</fullName>
    </submittedName>
</protein>
<organism evidence="1 2">
    <name type="scientific">Roseisolibacter agri</name>
    <dbReference type="NCBI Taxonomy" id="2014610"/>
    <lineage>
        <taxon>Bacteria</taxon>
        <taxon>Pseudomonadati</taxon>
        <taxon>Gemmatimonadota</taxon>
        <taxon>Gemmatimonadia</taxon>
        <taxon>Gemmatimonadales</taxon>
        <taxon>Gemmatimonadaceae</taxon>
        <taxon>Roseisolibacter</taxon>
    </lineage>
</organism>
<dbReference type="Proteomes" id="UP001161325">
    <property type="component" value="Unassembled WGS sequence"/>
</dbReference>
<keyword evidence="2" id="KW-1185">Reference proteome</keyword>
<name>A0AA37Q363_9BACT</name>
<dbReference type="RefSeq" id="WP_284349994.1">
    <property type="nucleotide sequence ID" value="NZ_BRXS01000003.1"/>
</dbReference>
<accession>A0AA37Q363</accession>
<dbReference type="EMBL" id="BRXS01000003">
    <property type="protein sequence ID" value="GLC25539.1"/>
    <property type="molecule type" value="Genomic_DNA"/>
</dbReference>